<dbReference type="FunFam" id="1.20.1070.10:FF:000010">
    <property type="entry name" value="Olfactory receptor"/>
    <property type="match status" value="1"/>
</dbReference>
<gene>
    <name evidence="16" type="primary">LOC113424159</name>
</gene>
<evidence type="ECO:0000313" key="15">
    <source>
        <dbReference type="Proteomes" id="UP000504612"/>
    </source>
</evidence>
<sequence length="312" mass="35853">MMEPRNLSRVTEFILLGIPFLYDFHRVFFVLGLFMYIVTILGNGFILIIVTIEPRLQTPMYIFLSNLAFLEICYTSTVVPKLLQTFIQSKTTICFHCCLIQGFFHFFFGSTELFILTAMAFDRYLAICKPLQYPIMMSKHVCLHMSLATWYASLVIFILFFFTIWRLPFCGPNIVDSFFCDIGPLLNLVCADIHFILSLFLLYAFVIVIMTLFLMIVSYIFIIATILRIPSAVGRKKAFSTCTSHLVVVSILYGALMYMYVRPNVQSSFCLSRTVAILNTTLTPMMNPFIYTIRNAEVKKAVQNAIHKMKGT</sequence>
<evidence type="ECO:0000259" key="14">
    <source>
        <dbReference type="PROSITE" id="PS50262"/>
    </source>
</evidence>
<dbReference type="InterPro" id="IPR017452">
    <property type="entry name" value="GPCR_Rhodpsn_7TM"/>
</dbReference>
<dbReference type="InterPro" id="IPR000276">
    <property type="entry name" value="GPCR_Rhodpsn"/>
</dbReference>
<keyword evidence="9 12" id="KW-0675">Receptor</keyword>
<evidence type="ECO:0000313" key="16">
    <source>
        <dbReference type="RefSeq" id="XP_026541548.1"/>
    </source>
</evidence>
<feature type="transmembrane region" description="Helical" evidence="13">
    <location>
        <begin position="99"/>
        <end position="121"/>
    </location>
</feature>
<keyword evidence="6 13" id="KW-1133">Transmembrane helix</keyword>
<keyword evidence="8 13" id="KW-0472">Membrane</keyword>
<evidence type="ECO:0000256" key="1">
    <source>
        <dbReference type="ARBA" id="ARBA00004651"/>
    </source>
</evidence>
<evidence type="ECO:0000256" key="5">
    <source>
        <dbReference type="ARBA" id="ARBA00022725"/>
    </source>
</evidence>
<dbReference type="InterPro" id="IPR000725">
    <property type="entry name" value="Olfact_rcpt"/>
</dbReference>
<proteinExistence type="inferred from homology"/>
<dbReference type="GeneID" id="113424159"/>
<dbReference type="CDD" id="cd15912">
    <property type="entry name" value="7tmA_OR6C-like"/>
    <property type="match status" value="1"/>
</dbReference>
<keyword evidence="7 12" id="KW-0297">G-protein coupled receptor</keyword>
<dbReference type="PRINTS" id="PR00245">
    <property type="entry name" value="OLFACTORYR"/>
</dbReference>
<dbReference type="PROSITE" id="PS50262">
    <property type="entry name" value="G_PROTEIN_RECEP_F1_2"/>
    <property type="match status" value="1"/>
</dbReference>
<evidence type="ECO:0000256" key="6">
    <source>
        <dbReference type="ARBA" id="ARBA00022989"/>
    </source>
</evidence>
<feature type="transmembrane region" description="Helical" evidence="13">
    <location>
        <begin position="27"/>
        <end position="49"/>
    </location>
</feature>
<dbReference type="GO" id="GO:0005886">
    <property type="term" value="C:plasma membrane"/>
    <property type="evidence" value="ECO:0007669"/>
    <property type="project" value="UniProtKB-SubCell"/>
</dbReference>
<dbReference type="AlphaFoldDB" id="A0A6J1VLQ8"/>
<dbReference type="RefSeq" id="XP_026541548.1">
    <property type="nucleotide sequence ID" value="XM_026685763.1"/>
</dbReference>
<feature type="domain" description="G-protein coupled receptors family 1 profile" evidence="14">
    <location>
        <begin position="42"/>
        <end position="291"/>
    </location>
</feature>
<dbReference type="PANTHER" id="PTHR26454">
    <property type="entry name" value="OLFACTORY RECEPTOR"/>
    <property type="match status" value="1"/>
</dbReference>
<dbReference type="SUPFAM" id="SSF81321">
    <property type="entry name" value="Family A G protein-coupled receptor-like"/>
    <property type="match status" value="1"/>
</dbReference>
<evidence type="ECO:0000256" key="3">
    <source>
        <dbReference type="ARBA" id="ARBA00022606"/>
    </source>
</evidence>
<dbReference type="PRINTS" id="PR00237">
    <property type="entry name" value="GPCRRHODOPSN"/>
</dbReference>
<comment type="subcellular location">
    <subcellularLocation>
        <location evidence="1 13">Cell membrane</location>
        <topology evidence="1 13">Multi-pass membrane protein</topology>
    </subcellularLocation>
</comment>
<evidence type="ECO:0000256" key="9">
    <source>
        <dbReference type="ARBA" id="ARBA00023170"/>
    </source>
</evidence>
<comment type="similarity">
    <text evidence="12">Belongs to the G-protein coupled receptor 1 family.</text>
</comment>
<keyword evidence="15" id="KW-1185">Reference proteome</keyword>
<evidence type="ECO:0000256" key="13">
    <source>
        <dbReference type="RuleBase" id="RU363047"/>
    </source>
</evidence>
<dbReference type="PANTHER" id="PTHR26454:SF30">
    <property type="entry name" value="OLFACTORY RECEPTOR 6X1"/>
    <property type="match status" value="1"/>
</dbReference>
<keyword evidence="2 13" id="KW-1003">Cell membrane</keyword>
<dbReference type="Proteomes" id="UP000504612">
    <property type="component" value="Unplaced"/>
</dbReference>
<evidence type="ECO:0000256" key="7">
    <source>
        <dbReference type="ARBA" id="ARBA00023040"/>
    </source>
</evidence>
<name>A0A6J1VLQ8_9SAUR</name>
<evidence type="ECO:0000256" key="8">
    <source>
        <dbReference type="ARBA" id="ARBA00023136"/>
    </source>
</evidence>
<organism evidence="15 16">
    <name type="scientific">Notechis scutatus</name>
    <name type="common">mainland tiger snake</name>
    <dbReference type="NCBI Taxonomy" id="8663"/>
    <lineage>
        <taxon>Eukaryota</taxon>
        <taxon>Metazoa</taxon>
        <taxon>Chordata</taxon>
        <taxon>Craniata</taxon>
        <taxon>Vertebrata</taxon>
        <taxon>Euteleostomi</taxon>
        <taxon>Lepidosauria</taxon>
        <taxon>Squamata</taxon>
        <taxon>Bifurcata</taxon>
        <taxon>Unidentata</taxon>
        <taxon>Episquamata</taxon>
        <taxon>Toxicofera</taxon>
        <taxon>Serpentes</taxon>
        <taxon>Colubroidea</taxon>
        <taxon>Elapidae</taxon>
        <taxon>Hydrophiinae</taxon>
        <taxon>Notechis</taxon>
    </lineage>
</organism>
<dbReference type="Pfam" id="PF13853">
    <property type="entry name" value="7tm_4"/>
    <property type="match status" value="1"/>
</dbReference>
<feature type="transmembrane region" description="Helical" evidence="13">
    <location>
        <begin position="61"/>
        <end position="79"/>
    </location>
</feature>
<feature type="transmembrane region" description="Helical" evidence="13">
    <location>
        <begin position="238"/>
        <end position="261"/>
    </location>
</feature>
<feature type="transmembrane region" description="Helical" evidence="13">
    <location>
        <begin position="141"/>
        <end position="165"/>
    </location>
</feature>
<keyword evidence="3 13" id="KW-0716">Sensory transduction</keyword>
<keyword evidence="10" id="KW-0325">Glycoprotein</keyword>
<protein>
    <recommendedName>
        <fullName evidence="13">Olfactory receptor</fullName>
    </recommendedName>
</protein>
<feature type="transmembrane region" description="Helical" evidence="13">
    <location>
        <begin position="193"/>
        <end position="226"/>
    </location>
</feature>
<dbReference type="PROSITE" id="PS00237">
    <property type="entry name" value="G_PROTEIN_RECEP_F1_1"/>
    <property type="match status" value="1"/>
</dbReference>
<dbReference type="KEGG" id="nss:113424159"/>
<dbReference type="GO" id="GO:0004984">
    <property type="term" value="F:olfactory receptor activity"/>
    <property type="evidence" value="ECO:0007669"/>
    <property type="project" value="InterPro"/>
</dbReference>
<dbReference type="Gene3D" id="1.20.1070.10">
    <property type="entry name" value="Rhodopsin 7-helix transmembrane proteins"/>
    <property type="match status" value="1"/>
</dbReference>
<evidence type="ECO:0000256" key="2">
    <source>
        <dbReference type="ARBA" id="ARBA00022475"/>
    </source>
</evidence>
<evidence type="ECO:0000256" key="11">
    <source>
        <dbReference type="ARBA" id="ARBA00023224"/>
    </source>
</evidence>
<keyword evidence="5 13" id="KW-0552">Olfaction</keyword>
<evidence type="ECO:0000256" key="4">
    <source>
        <dbReference type="ARBA" id="ARBA00022692"/>
    </source>
</evidence>
<evidence type="ECO:0000256" key="12">
    <source>
        <dbReference type="RuleBase" id="RU000688"/>
    </source>
</evidence>
<accession>A0A6J1VLQ8</accession>
<reference evidence="16" key="1">
    <citation type="submission" date="2025-08" db="UniProtKB">
        <authorList>
            <consortium name="RefSeq"/>
        </authorList>
    </citation>
    <scope>IDENTIFICATION</scope>
</reference>
<keyword evidence="11 12" id="KW-0807">Transducer</keyword>
<keyword evidence="4 12" id="KW-0812">Transmembrane</keyword>
<evidence type="ECO:0000256" key="10">
    <source>
        <dbReference type="ARBA" id="ARBA00023180"/>
    </source>
</evidence>
<dbReference type="InterPro" id="IPR047132">
    <property type="entry name" value="Olfact_rcpt_6C-like"/>
</dbReference>
<dbReference type="GO" id="GO:0004930">
    <property type="term" value="F:G protein-coupled receptor activity"/>
    <property type="evidence" value="ECO:0007669"/>
    <property type="project" value="UniProtKB-KW"/>
</dbReference>